<sequence length="71" mass="7962">MEIASPSLQLQLSPNTTDRVVEMIEKERTSPRKATTAEKDGHGGSGRRTCVWRTTKDRIHGADSHFSCRHV</sequence>
<evidence type="ECO:0000256" key="1">
    <source>
        <dbReference type="SAM" id="MobiDB-lite"/>
    </source>
</evidence>
<comment type="caution">
    <text evidence="2">The sequence shown here is derived from an EMBL/GenBank/DDBJ whole genome shotgun (WGS) entry which is preliminary data.</text>
</comment>
<name>A0A8S9IJ49_BRACR</name>
<organism evidence="2 3">
    <name type="scientific">Brassica cretica</name>
    <name type="common">Mustard</name>
    <dbReference type="NCBI Taxonomy" id="69181"/>
    <lineage>
        <taxon>Eukaryota</taxon>
        <taxon>Viridiplantae</taxon>
        <taxon>Streptophyta</taxon>
        <taxon>Embryophyta</taxon>
        <taxon>Tracheophyta</taxon>
        <taxon>Spermatophyta</taxon>
        <taxon>Magnoliopsida</taxon>
        <taxon>eudicotyledons</taxon>
        <taxon>Gunneridae</taxon>
        <taxon>Pentapetalae</taxon>
        <taxon>rosids</taxon>
        <taxon>malvids</taxon>
        <taxon>Brassicales</taxon>
        <taxon>Brassicaceae</taxon>
        <taxon>Brassiceae</taxon>
        <taxon>Brassica</taxon>
    </lineage>
</organism>
<dbReference type="EMBL" id="QGKW02001911">
    <property type="protein sequence ID" value="KAF2569242.1"/>
    <property type="molecule type" value="Genomic_DNA"/>
</dbReference>
<feature type="compositionally biased region" description="Basic and acidic residues" evidence="1">
    <location>
        <begin position="26"/>
        <end position="42"/>
    </location>
</feature>
<feature type="region of interest" description="Disordered" evidence="1">
    <location>
        <begin position="26"/>
        <end position="49"/>
    </location>
</feature>
<evidence type="ECO:0000313" key="2">
    <source>
        <dbReference type="EMBL" id="KAF2569242.1"/>
    </source>
</evidence>
<dbReference type="AlphaFoldDB" id="A0A8S9IJ49"/>
<gene>
    <name evidence="2" type="ORF">F2Q68_00027378</name>
</gene>
<protein>
    <submittedName>
        <fullName evidence="2">Uncharacterized protein</fullName>
    </submittedName>
</protein>
<evidence type="ECO:0000313" key="3">
    <source>
        <dbReference type="Proteomes" id="UP000712281"/>
    </source>
</evidence>
<proteinExistence type="predicted"/>
<dbReference type="Proteomes" id="UP000712281">
    <property type="component" value="Unassembled WGS sequence"/>
</dbReference>
<reference evidence="2" key="1">
    <citation type="submission" date="2019-12" db="EMBL/GenBank/DDBJ databases">
        <title>Genome sequencing and annotation of Brassica cretica.</title>
        <authorList>
            <person name="Studholme D.J."/>
            <person name="Sarris P.F."/>
        </authorList>
    </citation>
    <scope>NUCLEOTIDE SEQUENCE</scope>
    <source>
        <strain evidence="2">PFS-001/15</strain>
        <tissue evidence="2">Leaf</tissue>
    </source>
</reference>
<accession>A0A8S9IJ49</accession>